<evidence type="ECO:0000313" key="15">
    <source>
        <dbReference type="Proteomes" id="UP000046393"/>
    </source>
</evidence>
<evidence type="ECO:0000256" key="6">
    <source>
        <dbReference type="ARBA" id="ARBA00022833"/>
    </source>
</evidence>
<dbReference type="FunFam" id="3.40.50.410:FF:000015">
    <property type="entry name" value="General transcription factor IIH subunit 2"/>
    <property type="match status" value="1"/>
</dbReference>
<dbReference type="AlphaFoldDB" id="A0A0N5AMW4"/>
<dbReference type="Proteomes" id="UP000046393">
    <property type="component" value="Unplaced"/>
</dbReference>
<feature type="zinc finger region" description="C4-type" evidence="12">
    <location>
        <begin position="286"/>
        <end position="303"/>
    </location>
</feature>
<comment type="subcellular location">
    <subcellularLocation>
        <location evidence="1 11">Nucleus</location>
    </subcellularLocation>
</comment>
<keyword evidence="6 11" id="KW-0862">Zinc</keyword>
<dbReference type="GO" id="GO:0006351">
    <property type="term" value="P:DNA-templated transcription"/>
    <property type="evidence" value="ECO:0007669"/>
    <property type="project" value="InterPro"/>
</dbReference>
<dbReference type="InterPro" id="IPR013083">
    <property type="entry name" value="Znf_RING/FYVE/PHD"/>
</dbReference>
<evidence type="ECO:0000256" key="9">
    <source>
        <dbReference type="ARBA" id="ARBA00023204"/>
    </source>
</evidence>
<dbReference type="SMART" id="SM00327">
    <property type="entry name" value="VWA"/>
    <property type="match status" value="1"/>
</dbReference>
<keyword evidence="5" id="KW-0863">Zinc-finger</keyword>
<dbReference type="Gene3D" id="3.30.40.10">
    <property type="entry name" value="Zinc/RING finger domain, C3HC4 (zinc finger)"/>
    <property type="match status" value="1"/>
</dbReference>
<keyword evidence="3 11" id="KW-0479">Metal-binding</keyword>
<dbReference type="PANTHER" id="PTHR12695:SF2">
    <property type="entry name" value="GENERAL TRANSCRIPTION FACTOR IIH SUBUNIT 2-RELATED"/>
    <property type="match status" value="1"/>
</dbReference>
<keyword evidence="7 11" id="KW-0805">Transcription regulation</keyword>
<dbReference type="PANTHER" id="PTHR12695">
    <property type="entry name" value="GENERAL TRANSCRIPTION FACTOR IIH SUBUNIT 2"/>
    <property type="match status" value="1"/>
</dbReference>
<protein>
    <recommendedName>
        <fullName evidence="11">General transcription factor IIH subunit</fullName>
    </recommendedName>
</protein>
<keyword evidence="10 11" id="KW-0539">Nucleus</keyword>
<evidence type="ECO:0000256" key="12">
    <source>
        <dbReference type="PIRSR" id="PIRSR015919-1"/>
    </source>
</evidence>
<evidence type="ECO:0000256" key="8">
    <source>
        <dbReference type="ARBA" id="ARBA00023163"/>
    </source>
</evidence>
<evidence type="ECO:0000313" key="16">
    <source>
        <dbReference type="WBParaSite" id="SMUV_0000593601-mRNA-1"/>
    </source>
</evidence>
<dbReference type="GO" id="GO:0000439">
    <property type="term" value="C:transcription factor TFIIH core complex"/>
    <property type="evidence" value="ECO:0007669"/>
    <property type="project" value="InterPro"/>
</dbReference>
<dbReference type="NCBIfam" id="TIGR00622">
    <property type="entry name" value="ssl1"/>
    <property type="match status" value="1"/>
</dbReference>
<evidence type="ECO:0000256" key="10">
    <source>
        <dbReference type="ARBA" id="ARBA00023242"/>
    </source>
</evidence>
<evidence type="ECO:0000259" key="13">
    <source>
        <dbReference type="SMART" id="SM00327"/>
    </source>
</evidence>
<dbReference type="STRING" id="451379.A0A0N5AMW4"/>
<dbReference type="WBParaSite" id="SMUV_0000593601-mRNA-1">
    <property type="protein sequence ID" value="SMUV_0000593601-mRNA-1"/>
    <property type="gene ID" value="SMUV_0000593601"/>
</dbReference>
<dbReference type="PIRSF" id="PIRSF015919">
    <property type="entry name" value="TFIIH_SSL1"/>
    <property type="match status" value="1"/>
</dbReference>
<accession>A0A0N5AMW4</accession>
<evidence type="ECO:0000256" key="3">
    <source>
        <dbReference type="ARBA" id="ARBA00022723"/>
    </source>
</evidence>
<dbReference type="Gene3D" id="3.40.50.410">
    <property type="entry name" value="von Willebrand factor, type A domain"/>
    <property type="match status" value="1"/>
</dbReference>
<dbReference type="Pfam" id="PF04056">
    <property type="entry name" value="Ssl1"/>
    <property type="match status" value="1"/>
</dbReference>
<dbReference type="SMART" id="SM01047">
    <property type="entry name" value="C1_4"/>
    <property type="match status" value="1"/>
</dbReference>
<dbReference type="InterPro" id="IPR004595">
    <property type="entry name" value="TFIIH_C1-like_dom"/>
</dbReference>
<dbReference type="SUPFAM" id="SSF53300">
    <property type="entry name" value="vWA-like"/>
    <property type="match status" value="1"/>
</dbReference>
<evidence type="ECO:0000259" key="14">
    <source>
        <dbReference type="SMART" id="SM01047"/>
    </source>
</evidence>
<dbReference type="InterPro" id="IPR046349">
    <property type="entry name" value="C1-like_sf"/>
</dbReference>
<keyword evidence="4" id="KW-0227">DNA damage</keyword>
<evidence type="ECO:0000256" key="1">
    <source>
        <dbReference type="ARBA" id="ARBA00004123"/>
    </source>
</evidence>
<keyword evidence="9" id="KW-0234">DNA repair</keyword>
<dbReference type="InterPro" id="IPR036465">
    <property type="entry name" value="vWFA_dom_sf"/>
</dbReference>
<feature type="domain" description="TFIIH C1-like" evidence="14">
    <location>
        <begin position="336"/>
        <end position="378"/>
    </location>
</feature>
<dbReference type="SUPFAM" id="SSF57889">
    <property type="entry name" value="Cysteine-rich domain"/>
    <property type="match status" value="1"/>
</dbReference>
<proteinExistence type="inferred from homology"/>
<feature type="domain" description="VWFA" evidence="13">
    <location>
        <begin position="63"/>
        <end position="235"/>
    </location>
</feature>
<keyword evidence="8 11" id="KW-0804">Transcription</keyword>
<keyword evidence="15" id="KW-1185">Reference proteome</keyword>
<dbReference type="InterPro" id="IPR002035">
    <property type="entry name" value="VWF_A"/>
</dbReference>
<dbReference type="GO" id="GO:0006357">
    <property type="term" value="P:regulation of transcription by RNA polymerase II"/>
    <property type="evidence" value="ECO:0007669"/>
    <property type="project" value="TreeGrafter"/>
</dbReference>
<name>A0A0N5AMW4_9BILA</name>
<sequence>MINDEEQKGYTWETAYAEGLNIRDVLQEDDTGSVEKSIMHLILEAKKRRRQVDRPIKVRLGIMRYMYIIIDCSSAMAEKAFSSTRLNVTLKALGQFIEKFSEANPISQLGVIVCKDKRTERLIPLTGNVRHIKEAIFSLTELCCRGEFSLQNSLILALKNLPGYASREVVAIIANLSTCDPSNIFSTFEVMLKRNHVQCSVIGLNAEVFVYKKLATTTSGRYDVVLDKPHLEVLLSEYINPPKAGKNFETSVVRMGFPSRQNIVEPTFCLCHQSELRQPLGRGFLCPQCGARYCSLPIECRICRLTLISAPQLARSFLHLLPLAAFKEIDSVSGTNCFGCRRFLDEKCFSCKKCEAVYCLDCDLLLHESLQLCPACFST</sequence>
<dbReference type="InterPro" id="IPR007198">
    <property type="entry name" value="Ssl1-like"/>
</dbReference>
<dbReference type="GO" id="GO:0005675">
    <property type="term" value="C:transcription factor TFIIH holo complex"/>
    <property type="evidence" value="ECO:0007669"/>
    <property type="project" value="UniProtKB-UniRule"/>
</dbReference>
<reference evidence="16" key="1">
    <citation type="submission" date="2017-02" db="UniProtKB">
        <authorList>
            <consortium name="WormBaseParasite"/>
        </authorList>
    </citation>
    <scope>IDENTIFICATION</scope>
</reference>
<organism evidence="15 16">
    <name type="scientific">Syphacia muris</name>
    <dbReference type="NCBI Taxonomy" id="451379"/>
    <lineage>
        <taxon>Eukaryota</taxon>
        <taxon>Metazoa</taxon>
        <taxon>Ecdysozoa</taxon>
        <taxon>Nematoda</taxon>
        <taxon>Chromadorea</taxon>
        <taxon>Rhabditida</taxon>
        <taxon>Spirurina</taxon>
        <taxon>Oxyuridomorpha</taxon>
        <taxon>Oxyuroidea</taxon>
        <taxon>Oxyuridae</taxon>
        <taxon>Syphacia</taxon>
    </lineage>
</organism>
<evidence type="ECO:0000256" key="2">
    <source>
        <dbReference type="ARBA" id="ARBA00006092"/>
    </source>
</evidence>
<evidence type="ECO:0000256" key="4">
    <source>
        <dbReference type="ARBA" id="ARBA00022763"/>
    </source>
</evidence>
<comment type="similarity">
    <text evidence="2 11">Belongs to the GTF2H2 family.</text>
</comment>
<dbReference type="InterPro" id="IPR012170">
    <property type="entry name" value="TFIIH_SSL1/p44"/>
</dbReference>
<evidence type="ECO:0000256" key="7">
    <source>
        <dbReference type="ARBA" id="ARBA00023015"/>
    </source>
</evidence>
<dbReference type="GO" id="GO:0008270">
    <property type="term" value="F:zinc ion binding"/>
    <property type="evidence" value="ECO:0007669"/>
    <property type="project" value="UniProtKB-UniRule"/>
</dbReference>
<evidence type="ECO:0000256" key="5">
    <source>
        <dbReference type="ARBA" id="ARBA00022771"/>
    </source>
</evidence>
<evidence type="ECO:0000256" key="11">
    <source>
        <dbReference type="PIRNR" id="PIRNR015919"/>
    </source>
</evidence>
<dbReference type="GO" id="GO:0006289">
    <property type="term" value="P:nucleotide-excision repair"/>
    <property type="evidence" value="ECO:0007669"/>
    <property type="project" value="UniProtKB-UniRule"/>
</dbReference>